<gene>
    <name evidence="6" type="ordered locus">DSY0266</name>
</gene>
<dbReference type="InterPro" id="IPR027417">
    <property type="entry name" value="P-loop_NTPase"/>
</dbReference>
<evidence type="ECO:0000256" key="1">
    <source>
        <dbReference type="ARBA" id="ARBA00005417"/>
    </source>
</evidence>
<dbReference type="GO" id="GO:0016887">
    <property type="term" value="F:ATP hydrolysis activity"/>
    <property type="evidence" value="ECO:0007669"/>
    <property type="project" value="InterPro"/>
</dbReference>
<dbReference type="InterPro" id="IPR003593">
    <property type="entry name" value="AAA+_ATPase"/>
</dbReference>
<keyword evidence="3" id="KW-0547">Nucleotide-binding</keyword>
<reference evidence="6 7" key="1">
    <citation type="journal article" date="2006" name="J. Bacteriol.">
        <title>Complete genome sequence of the dehalorespiring bacterium Desulfitobacterium hafniense Y51 and comparison with Dehalococcoides ethenogenes 195.</title>
        <authorList>
            <person name="Nonaka H."/>
            <person name="Keresztes G."/>
            <person name="Shinoda Y."/>
            <person name="Ikenaga Y."/>
            <person name="Abe M."/>
            <person name="Naito K."/>
            <person name="Inatomi K."/>
            <person name="Furukawa K."/>
            <person name="Inui M."/>
            <person name="Yukawa H."/>
        </authorList>
    </citation>
    <scope>NUCLEOTIDE SEQUENCE [LARGE SCALE GENOMIC DNA]</scope>
    <source>
        <strain evidence="6 7">Y51</strain>
    </source>
</reference>
<comment type="similarity">
    <text evidence="1">Belongs to the ABC transporter superfamily.</text>
</comment>
<dbReference type="SUPFAM" id="SSF52540">
    <property type="entry name" value="P-loop containing nucleoside triphosphate hydrolases"/>
    <property type="match status" value="1"/>
</dbReference>
<dbReference type="PROSITE" id="PS00211">
    <property type="entry name" value="ABC_TRANSPORTER_1"/>
    <property type="match status" value="1"/>
</dbReference>
<organism evidence="6 7">
    <name type="scientific">Desulfitobacterium hafniense (strain Y51)</name>
    <dbReference type="NCBI Taxonomy" id="138119"/>
    <lineage>
        <taxon>Bacteria</taxon>
        <taxon>Bacillati</taxon>
        <taxon>Bacillota</taxon>
        <taxon>Clostridia</taxon>
        <taxon>Eubacteriales</taxon>
        <taxon>Desulfitobacteriaceae</taxon>
        <taxon>Desulfitobacterium</taxon>
    </lineage>
</organism>
<keyword evidence="4" id="KW-0067">ATP-binding</keyword>
<dbReference type="PANTHER" id="PTHR43335">
    <property type="entry name" value="ABC TRANSPORTER, ATP-BINDING PROTEIN"/>
    <property type="match status" value="1"/>
</dbReference>
<dbReference type="STRING" id="138119.DSY0266"/>
<evidence type="ECO:0000259" key="5">
    <source>
        <dbReference type="PROSITE" id="PS50893"/>
    </source>
</evidence>
<evidence type="ECO:0000256" key="3">
    <source>
        <dbReference type="ARBA" id="ARBA00022741"/>
    </source>
</evidence>
<dbReference type="eggNOG" id="COG1131">
    <property type="taxonomic scope" value="Bacteria"/>
</dbReference>
<protein>
    <recommendedName>
        <fullName evidence="5">ABC transporter domain-containing protein</fullName>
    </recommendedName>
</protein>
<dbReference type="Proteomes" id="UP000001946">
    <property type="component" value="Chromosome"/>
</dbReference>
<evidence type="ECO:0000313" key="6">
    <source>
        <dbReference type="EMBL" id="BAE82055.1"/>
    </source>
</evidence>
<dbReference type="InterPro" id="IPR003439">
    <property type="entry name" value="ABC_transporter-like_ATP-bd"/>
</dbReference>
<evidence type="ECO:0000256" key="2">
    <source>
        <dbReference type="ARBA" id="ARBA00022448"/>
    </source>
</evidence>
<dbReference type="PROSITE" id="PS50893">
    <property type="entry name" value="ABC_TRANSPORTER_2"/>
    <property type="match status" value="1"/>
</dbReference>
<dbReference type="InterPro" id="IPR017871">
    <property type="entry name" value="ABC_transporter-like_CS"/>
</dbReference>
<dbReference type="EMBL" id="AP008230">
    <property type="protein sequence ID" value="BAE82055.1"/>
    <property type="molecule type" value="Genomic_DNA"/>
</dbReference>
<dbReference type="Pfam" id="PF00005">
    <property type="entry name" value="ABC_tran"/>
    <property type="match status" value="1"/>
</dbReference>
<accession>Q251I7</accession>
<dbReference type="Gene3D" id="3.40.50.300">
    <property type="entry name" value="P-loop containing nucleotide triphosphate hydrolases"/>
    <property type="match status" value="1"/>
</dbReference>
<keyword evidence="7" id="KW-1185">Reference proteome</keyword>
<name>Q251I7_DESHY</name>
<feature type="domain" description="ABC transporter" evidence="5">
    <location>
        <begin position="28"/>
        <end position="257"/>
    </location>
</feature>
<evidence type="ECO:0000313" key="7">
    <source>
        <dbReference type="Proteomes" id="UP000001946"/>
    </source>
</evidence>
<proteinExistence type="inferred from homology"/>
<evidence type="ECO:0000256" key="4">
    <source>
        <dbReference type="ARBA" id="ARBA00022840"/>
    </source>
</evidence>
<keyword evidence="2" id="KW-0813">Transport</keyword>
<sequence>MDDHTSPDCGNFVRPQTGLLGGDPMEVINTLEVKYAQKFYGPFQAVKDINLTVEKGEIYALLGHNGAGKSTLIKMILGLVKASAGMIEIEGLNYDAKNKEIKKRVGYLPERMNFYDNLTAWETISFYAKLKGITRKRCEEVLEQVGLREAEHRRVGTFSKGMQQRLGLAQAIIHKPDLLVLDEPTTGLDPIGILELKAMIRNWNKEGTTILFSSHNLNDVEELAQRIGIMNRGEMIAQGSLAELQDRLGLPTKIKIDLAVIPVDLEEILVGKRIKTFQLEGKTVSIDCPKDKKTQVITAVMDGMLKVLDLRLEEPGLNSIYQNIMAE</sequence>
<dbReference type="KEGG" id="dsy:DSY0266"/>
<dbReference type="SMART" id="SM00382">
    <property type="entry name" value="AAA"/>
    <property type="match status" value="1"/>
</dbReference>
<dbReference type="PANTHER" id="PTHR43335:SF4">
    <property type="entry name" value="ABC TRANSPORTER, ATP-BINDING PROTEIN"/>
    <property type="match status" value="1"/>
</dbReference>
<dbReference type="AlphaFoldDB" id="Q251I7"/>
<dbReference type="GO" id="GO:0005524">
    <property type="term" value="F:ATP binding"/>
    <property type="evidence" value="ECO:0007669"/>
    <property type="project" value="UniProtKB-KW"/>
</dbReference>
<dbReference type="HOGENOM" id="CLU_000604_1_2_9"/>